<dbReference type="GO" id="GO:0004029">
    <property type="term" value="F:aldehyde dehydrogenase (NAD+) activity"/>
    <property type="evidence" value="ECO:0007669"/>
    <property type="project" value="TreeGrafter"/>
</dbReference>
<evidence type="ECO:0000313" key="9">
    <source>
        <dbReference type="Proteomes" id="UP001159042"/>
    </source>
</evidence>
<keyword evidence="3" id="KW-0520">NAD</keyword>
<evidence type="ECO:0000256" key="4">
    <source>
        <dbReference type="PIRNR" id="PIRNR036492"/>
    </source>
</evidence>
<keyword evidence="6" id="KW-0812">Transmembrane</keyword>
<dbReference type="SUPFAM" id="SSF53720">
    <property type="entry name" value="ALDH-like"/>
    <property type="match status" value="1"/>
</dbReference>
<feature type="active site" evidence="5">
    <location>
        <position position="210"/>
    </location>
</feature>
<feature type="transmembrane region" description="Helical" evidence="6">
    <location>
        <begin position="472"/>
        <end position="490"/>
    </location>
</feature>
<dbReference type="FunFam" id="3.40.605.10:FF:000004">
    <property type="entry name" value="Aldehyde dehydrogenase"/>
    <property type="match status" value="1"/>
</dbReference>
<evidence type="ECO:0000256" key="1">
    <source>
        <dbReference type="ARBA" id="ARBA00009986"/>
    </source>
</evidence>
<dbReference type="AlphaFoldDB" id="A0AAV8WAH0"/>
<dbReference type="GO" id="GO:0005737">
    <property type="term" value="C:cytoplasm"/>
    <property type="evidence" value="ECO:0007669"/>
    <property type="project" value="TreeGrafter"/>
</dbReference>
<keyword evidence="2 4" id="KW-0560">Oxidoreductase</keyword>
<evidence type="ECO:0000256" key="5">
    <source>
        <dbReference type="PIRSR" id="PIRSR036492-1"/>
    </source>
</evidence>
<organism evidence="8 9">
    <name type="scientific">Exocentrus adspersus</name>
    <dbReference type="NCBI Taxonomy" id="1586481"/>
    <lineage>
        <taxon>Eukaryota</taxon>
        <taxon>Metazoa</taxon>
        <taxon>Ecdysozoa</taxon>
        <taxon>Arthropoda</taxon>
        <taxon>Hexapoda</taxon>
        <taxon>Insecta</taxon>
        <taxon>Pterygota</taxon>
        <taxon>Neoptera</taxon>
        <taxon>Endopterygota</taxon>
        <taxon>Coleoptera</taxon>
        <taxon>Polyphaga</taxon>
        <taxon>Cucujiformia</taxon>
        <taxon>Chrysomeloidea</taxon>
        <taxon>Cerambycidae</taxon>
        <taxon>Lamiinae</taxon>
        <taxon>Acanthocinini</taxon>
        <taxon>Exocentrus</taxon>
    </lineage>
</organism>
<dbReference type="PIRSF" id="PIRSF036492">
    <property type="entry name" value="ALDH"/>
    <property type="match status" value="1"/>
</dbReference>
<dbReference type="EMBL" id="JANEYG010000005">
    <property type="protein sequence ID" value="KAJ8923182.1"/>
    <property type="molecule type" value="Genomic_DNA"/>
</dbReference>
<comment type="caution">
    <text evidence="8">The sequence shown here is derived from an EMBL/GenBank/DDBJ whole genome shotgun (WGS) entry which is preliminary data.</text>
</comment>
<keyword evidence="9" id="KW-1185">Reference proteome</keyword>
<dbReference type="InterPro" id="IPR015590">
    <property type="entry name" value="Aldehyde_DH_dom"/>
</dbReference>
<dbReference type="GO" id="GO:0006081">
    <property type="term" value="P:aldehyde metabolic process"/>
    <property type="evidence" value="ECO:0007669"/>
    <property type="project" value="InterPro"/>
</dbReference>
<reference evidence="8 9" key="1">
    <citation type="journal article" date="2023" name="Insect Mol. Biol.">
        <title>Genome sequencing provides insights into the evolution of gene families encoding plant cell wall-degrading enzymes in longhorned beetles.</title>
        <authorList>
            <person name="Shin N.R."/>
            <person name="Okamura Y."/>
            <person name="Kirsch R."/>
            <person name="Pauchet Y."/>
        </authorList>
    </citation>
    <scope>NUCLEOTIDE SEQUENCE [LARGE SCALE GENOMIC DNA]</scope>
    <source>
        <strain evidence="8">EAD_L_NR</strain>
    </source>
</reference>
<evidence type="ECO:0000256" key="6">
    <source>
        <dbReference type="SAM" id="Phobius"/>
    </source>
</evidence>
<keyword evidence="6" id="KW-0472">Membrane</keyword>
<sequence>MSTIQDAVTTARESFNSGITKSYDFRLKQLQALLQLVEENSELIEEAITKDFKKPTFEVNLFETTTAKNEIRNVIHKLKGWMEPAKVEKPLPYIMDEVFIHSEPYGVVAIISPWNYPFMLCISPLVGAIAAGNCAIIKPSEITPNCAEILSKLIPRYLNPKCYHVVTGGVPETTTLLEQRFDYIFYTGSSHVGKIIQKAASKYLTPVTLELGGKTPVYVDSTADINLAVRRILWGKCLNAGQSCIAPDYVLCTKEVQEDFIKSAKNTLKTWYGNDAKQSPNFARIVNSNHFRRINKLLNDTDANTAIGGRHDIQDLFIEPTILKDVNLSDPIMQEEIFGPILPIVNVKTAQEATAVVNKGEKPLAVYVFSNDKQVQDMFLKDTSSGNLLINDTMMHFSCDTIPFGGVGNSGIGAYHGKFSFDTFSHRKGTVIKKLDKVGEYMNSSRYPPYTKTNLQMISFLTKKRKWPSFPFLKQVVSFFVGVMAMYIFMSRVQNK</sequence>
<name>A0AAV8WAH0_9CUCU</name>
<dbReference type="Gene3D" id="3.40.605.10">
    <property type="entry name" value="Aldehyde Dehydrogenase, Chain A, domain 1"/>
    <property type="match status" value="1"/>
</dbReference>
<accession>A0AAV8WAH0</accession>
<evidence type="ECO:0000256" key="3">
    <source>
        <dbReference type="ARBA" id="ARBA00023027"/>
    </source>
</evidence>
<evidence type="ECO:0000259" key="7">
    <source>
        <dbReference type="Pfam" id="PF00171"/>
    </source>
</evidence>
<dbReference type="Gene3D" id="3.40.309.10">
    <property type="entry name" value="Aldehyde Dehydrogenase, Chain A, domain 2"/>
    <property type="match status" value="1"/>
</dbReference>
<proteinExistence type="inferred from homology"/>
<evidence type="ECO:0000256" key="2">
    <source>
        <dbReference type="ARBA" id="ARBA00023002"/>
    </source>
</evidence>
<dbReference type="InterPro" id="IPR016161">
    <property type="entry name" value="Ald_DH/histidinol_DH"/>
</dbReference>
<comment type="similarity">
    <text evidence="1 4">Belongs to the aldehyde dehydrogenase family.</text>
</comment>
<dbReference type="InterPro" id="IPR016162">
    <property type="entry name" value="Ald_DH_N"/>
</dbReference>
<evidence type="ECO:0000313" key="8">
    <source>
        <dbReference type="EMBL" id="KAJ8923182.1"/>
    </source>
</evidence>
<dbReference type="InterPro" id="IPR016163">
    <property type="entry name" value="Ald_DH_C"/>
</dbReference>
<dbReference type="PANTHER" id="PTHR43570:SF16">
    <property type="entry name" value="ALDEHYDE DEHYDROGENASE TYPE III, ISOFORM Q"/>
    <property type="match status" value="1"/>
</dbReference>
<dbReference type="PANTHER" id="PTHR43570">
    <property type="entry name" value="ALDEHYDE DEHYDROGENASE"/>
    <property type="match status" value="1"/>
</dbReference>
<keyword evidence="6" id="KW-1133">Transmembrane helix</keyword>
<feature type="domain" description="Aldehyde dehydrogenase" evidence="7">
    <location>
        <begin position="3"/>
        <end position="428"/>
    </location>
</feature>
<dbReference type="InterPro" id="IPR012394">
    <property type="entry name" value="Aldehyde_DH_NAD(P)"/>
</dbReference>
<dbReference type="Proteomes" id="UP001159042">
    <property type="component" value="Unassembled WGS sequence"/>
</dbReference>
<gene>
    <name evidence="8" type="ORF">NQ315_001736</name>
</gene>
<dbReference type="FunFam" id="3.40.309.10:FF:000003">
    <property type="entry name" value="Aldehyde dehydrogenase"/>
    <property type="match status" value="1"/>
</dbReference>
<protein>
    <recommendedName>
        <fullName evidence="4">Aldehyde dehydrogenase</fullName>
    </recommendedName>
</protein>
<dbReference type="Pfam" id="PF00171">
    <property type="entry name" value="Aldedh"/>
    <property type="match status" value="1"/>
</dbReference>
<feature type="active site" evidence="5">
    <location>
        <position position="244"/>
    </location>
</feature>